<protein>
    <recommendedName>
        <fullName evidence="3">YcfA family protein</fullName>
    </recommendedName>
</protein>
<gene>
    <name evidence="1" type="ORF">NIES23_27760</name>
</gene>
<proteinExistence type="predicted"/>
<evidence type="ECO:0000313" key="1">
    <source>
        <dbReference type="EMBL" id="BAY69976.1"/>
    </source>
</evidence>
<organism evidence="1 2">
    <name type="scientific">Trichormus variabilis NIES-23</name>
    <dbReference type="NCBI Taxonomy" id="1973479"/>
    <lineage>
        <taxon>Bacteria</taxon>
        <taxon>Bacillati</taxon>
        <taxon>Cyanobacteriota</taxon>
        <taxon>Cyanophyceae</taxon>
        <taxon>Nostocales</taxon>
        <taxon>Nostocaceae</taxon>
        <taxon>Trichormus</taxon>
    </lineage>
</organism>
<accession>A0A1Z4KLV6</accession>
<sequence>MSQIDKLLAKILSGTSDKNIAFEQLCQLLIKLGFDERIRGSHHIYTKDGIEEILNLQSKQGKAKAYQVKQVREVIIKYELGE</sequence>
<evidence type="ECO:0008006" key="3">
    <source>
        <dbReference type="Google" id="ProtNLM"/>
    </source>
</evidence>
<dbReference type="EMBL" id="AP018216">
    <property type="protein sequence ID" value="BAY69976.1"/>
    <property type="molecule type" value="Genomic_DNA"/>
</dbReference>
<dbReference type="Proteomes" id="UP000217507">
    <property type="component" value="Chromosome"/>
</dbReference>
<reference evidence="1 2" key="1">
    <citation type="submission" date="2017-06" db="EMBL/GenBank/DDBJ databases">
        <title>Genome sequencing of cyanobaciteial culture collection at National Institute for Environmental Studies (NIES).</title>
        <authorList>
            <person name="Hirose Y."/>
            <person name="Shimura Y."/>
            <person name="Fujisawa T."/>
            <person name="Nakamura Y."/>
            <person name="Kawachi M."/>
        </authorList>
    </citation>
    <scope>NUCLEOTIDE SEQUENCE [LARGE SCALE GENOMIC DNA]</scope>
    <source>
        <strain evidence="1 2">NIES-23</strain>
    </source>
</reference>
<dbReference type="AlphaFoldDB" id="A0A1Z4KLV6"/>
<name>A0A1Z4KLV6_ANAVA</name>
<evidence type="ECO:0000313" key="2">
    <source>
        <dbReference type="Proteomes" id="UP000217507"/>
    </source>
</evidence>